<dbReference type="OrthoDB" id="7844496at2"/>
<gene>
    <name evidence="2" type="ORF">VQ7734_04404</name>
</gene>
<keyword evidence="1" id="KW-0732">Signal</keyword>
<name>A0A1M7Z1E8_9VIBR</name>
<feature type="chain" id="PRO_5012297270" description="PEP-CTERM sorting domain-containing protein" evidence="1">
    <location>
        <begin position="34"/>
        <end position="259"/>
    </location>
</feature>
<evidence type="ECO:0008006" key="4">
    <source>
        <dbReference type="Google" id="ProtNLM"/>
    </source>
</evidence>
<dbReference type="AlphaFoldDB" id="A0A1M7Z1E8"/>
<dbReference type="Gene3D" id="2.60.120.260">
    <property type="entry name" value="Galactose-binding domain-like"/>
    <property type="match status" value="1"/>
</dbReference>
<dbReference type="RefSeq" id="WP_073586074.1">
    <property type="nucleotide sequence ID" value="NZ_AP024898.1"/>
</dbReference>
<organism evidence="2 3">
    <name type="scientific">Vibrio quintilis</name>
    <dbReference type="NCBI Taxonomy" id="1117707"/>
    <lineage>
        <taxon>Bacteria</taxon>
        <taxon>Pseudomonadati</taxon>
        <taxon>Pseudomonadota</taxon>
        <taxon>Gammaproteobacteria</taxon>
        <taxon>Vibrionales</taxon>
        <taxon>Vibrionaceae</taxon>
        <taxon>Vibrio</taxon>
    </lineage>
</organism>
<keyword evidence="3" id="KW-1185">Reference proteome</keyword>
<accession>A0A1M7Z1E8</accession>
<reference evidence="3" key="1">
    <citation type="submission" date="2016-12" db="EMBL/GenBank/DDBJ databases">
        <authorList>
            <person name="Rodrigo-Torres L."/>
            <person name="Arahal R.D."/>
            <person name="Lucena T."/>
        </authorList>
    </citation>
    <scope>NUCLEOTIDE SEQUENCE [LARGE SCALE GENOMIC DNA]</scope>
</reference>
<dbReference type="EMBL" id="FRFG01000072">
    <property type="protein sequence ID" value="SHO58632.1"/>
    <property type="molecule type" value="Genomic_DNA"/>
</dbReference>
<evidence type="ECO:0000313" key="2">
    <source>
        <dbReference type="EMBL" id="SHO58632.1"/>
    </source>
</evidence>
<protein>
    <recommendedName>
        <fullName evidence="4">PEP-CTERM sorting domain-containing protein</fullName>
    </recommendedName>
</protein>
<proteinExistence type="predicted"/>
<evidence type="ECO:0000256" key="1">
    <source>
        <dbReference type="SAM" id="SignalP"/>
    </source>
</evidence>
<evidence type="ECO:0000313" key="3">
    <source>
        <dbReference type="Proteomes" id="UP000184600"/>
    </source>
</evidence>
<dbReference type="STRING" id="1117707.VQ7734_04404"/>
<sequence length="259" mass="27598">MFHTSKLKDGFGKLAKNAGIAGVAMGVALSAQAATVDLITNGDFETGDFTGWSVSGTFSGTYTINDGTLNPPGPAGVLPPITGSYDAIGHQTGGSVALLQQTISVPYGIYSASLTWNDRIRNYAASFIDPGQEYRVLILDMANTVLQEVYSTNTGDTLLQIGPNSRSADLTGLLQMYEGQMVVLSIETQAQSFFHTVTVDDVHLLAGSLPMDKGECKKGGWETFVNVNSGTQIFKNQGDCVSFVASQGKNPPENFEYEE</sequence>
<feature type="signal peptide" evidence="1">
    <location>
        <begin position="1"/>
        <end position="33"/>
    </location>
</feature>
<dbReference type="Proteomes" id="UP000184600">
    <property type="component" value="Unassembled WGS sequence"/>
</dbReference>